<keyword evidence="2" id="KW-1185">Reference proteome</keyword>
<protein>
    <submittedName>
        <fullName evidence="1">Uncharacterized protein</fullName>
    </submittedName>
</protein>
<reference evidence="1" key="1">
    <citation type="submission" date="2005-03" db="EMBL/GenBank/DDBJ databases">
        <authorList>
            <person name="Giovannoni S.J."/>
            <person name="Cho J.-C."/>
            <person name="Ferriera S."/>
            <person name="Johnson J."/>
            <person name="Kravitz S."/>
            <person name="Halpern A."/>
            <person name="Remington K."/>
            <person name="Beeson K."/>
            <person name="Tran B."/>
            <person name="Rogers Y.-H."/>
            <person name="Friedman R."/>
            <person name="Venter J.C."/>
        </authorList>
    </citation>
    <scope>NUCLEOTIDE SEQUENCE</scope>
    <source>
        <strain evidence="1">RM11-1a</strain>
    </source>
</reference>
<dbReference type="HOGENOM" id="CLU_2199046_0_0_1"/>
<gene>
    <name evidence="1" type="ORF">SCRG_03730</name>
</gene>
<accession>B3LQG5</accession>
<evidence type="ECO:0000313" key="2">
    <source>
        <dbReference type="Proteomes" id="UP000008335"/>
    </source>
</evidence>
<evidence type="ECO:0000313" key="1">
    <source>
        <dbReference type="EMBL" id="EDV12818.1"/>
    </source>
</evidence>
<dbReference type="Proteomes" id="UP000008335">
    <property type="component" value="Unassembled WGS sequence"/>
</dbReference>
<name>B3LQG5_YEAS1</name>
<sequence>MKIKIDIIHFINAPPFFFFFVDAEASQLKAFQLFLLGHIFYTYIHTYICDFDEFETKDLAEGKMGDLISRLEFCSNAIIESLPNTFQSFVPVKFSTDKLLEESKGLLDV</sequence>
<dbReference type="AlphaFoldDB" id="B3LQG5"/>
<organism evidence="1 2">
    <name type="scientific">Saccharomyces cerevisiae (strain RM11-1a)</name>
    <name type="common">Baker's yeast</name>
    <dbReference type="NCBI Taxonomy" id="285006"/>
    <lineage>
        <taxon>Eukaryota</taxon>
        <taxon>Fungi</taxon>
        <taxon>Dikarya</taxon>
        <taxon>Ascomycota</taxon>
        <taxon>Saccharomycotina</taxon>
        <taxon>Saccharomycetes</taxon>
        <taxon>Saccharomycetales</taxon>
        <taxon>Saccharomycetaceae</taxon>
        <taxon>Saccharomyces</taxon>
    </lineage>
</organism>
<proteinExistence type="predicted"/>
<reference evidence="1" key="2">
    <citation type="submission" date="2005-07" db="EMBL/GenBank/DDBJ databases">
        <title>Annotation of the Saccharomyces cerevisiae RM11-1a Genome.</title>
        <authorList>
            <consortium name="The Broad Institute Genome Sequencing Platform"/>
            <person name="Birren B."/>
            <person name="Lander E."/>
            <person name="Galagan J."/>
            <person name="Nusbaum C."/>
            <person name="Devon K."/>
            <person name="Cuomo C."/>
            <person name="Jaffe D."/>
            <person name="Butler J."/>
            <person name="Alvarez P."/>
            <person name="Gnerre S."/>
            <person name="Grabherr M."/>
            <person name="Kleber M."/>
            <person name="Mauceli E."/>
            <person name="Brockman W."/>
            <person name="MacCallum I.A."/>
            <person name="Rounsley S."/>
            <person name="Young S."/>
            <person name="LaButti K."/>
            <person name="Pushparaj V."/>
            <person name="DeCaprio D."/>
            <person name="Crawford M."/>
            <person name="Koehrsen M."/>
            <person name="Engels R."/>
            <person name="Montgomery P."/>
            <person name="Pearson M."/>
            <person name="Howarth C."/>
            <person name="Larson L."/>
            <person name="Luoma S."/>
            <person name="White J."/>
            <person name="O'Leary S."/>
            <person name="Kodira C."/>
            <person name="Zeng Q."/>
            <person name="Yandava C."/>
            <person name="Alvarado L."/>
            <person name="Pratt S."/>
            <person name="Kruglyak L."/>
        </authorList>
    </citation>
    <scope>NUCLEOTIDE SEQUENCE</scope>
    <source>
        <strain evidence="1">RM11-1a</strain>
    </source>
</reference>
<dbReference type="EMBL" id="CH408050">
    <property type="protein sequence ID" value="EDV12818.1"/>
    <property type="molecule type" value="Genomic_DNA"/>
</dbReference>